<proteinExistence type="predicted"/>
<dbReference type="EMBL" id="PHHD01000001">
    <property type="protein sequence ID" value="PKA75777.1"/>
    <property type="molecule type" value="Genomic_DNA"/>
</dbReference>
<evidence type="ECO:0000313" key="2">
    <source>
        <dbReference type="Proteomes" id="UP000232891"/>
    </source>
</evidence>
<sequence length="40" mass="4475">MGRLALRFCDGGKVNMRGRGFAVRKLPVEVVKKERPNCGE</sequence>
<organism evidence="1 2">
    <name type="scientific">Pseudomonas tolaasii NCPPB 2192</name>
    <dbReference type="NCBI Taxonomy" id="564423"/>
    <lineage>
        <taxon>Bacteria</taxon>
        <taxon>Pseudomonadati</taxon>
        <taxon>Pseudomonadota</taxon>
        <taxon>Gammaproteobacteria</taxon>
        <taxon>Pseudomonadales</taxon>
        <taxon>Pseudomonadaceae</taxon>
        <taxon>Pseudomonas</taxon>
    </lineage>
</organism>
<name>A0ABX4QGL3_PSETO</name>
<gene>
    <name evidence="1" type="ORF">ATI14_2706</name>
</gene>
<protein>
    <submittedName>
        <fullName evidence="1">Uncharacterized protein</fullName>
    </submittedName>
</protein>
<dbReference type="Proteomes" id="UP000232891">
    <property type="component" value="Unassembled WGS sequence"/>
</dbReference>
<evidence type="ECO:0000313" key="1">
    <source>
        <dbReference type="EMBL" id="PKA75777.1"/>
    </source>
</evidence>
<keyword evidence="2" id="KW-1185">Reference proteome</keyword>
<accession>A0ABX4QGL3</accession>
<reference evidence="1 2" key="1">
    <citation type="submission" date="2017-11" db="EMBL/GenBank/DDBJ databases">
        <title>Genome sequencing of a diverse group of Pseudomonas species.</title>
        <authorList>
            <person name="Loper J."/>
        </authorList>
    </citation>
    <scope>NUCLEOTIDE SEQUENCE [LARGE SCALE GENOMIC DNA]</scope>
    <source>
        <strain evidence="1 2">NCPPB 2192</strain>
    </source>
</reference>
<comment type="caution">
    <text evidence="1">The sequence shown here is derived from an EMBL/GenBank/DDBJ whole genome shotgun (WGS) entry which is preliminary data.</text>
</comment>